<accession>A0A6M3M7S1</accession>
<gene>
    <name evidence="1" type="ORF">MM171A00709_0029</name>
    <name evidence="2" type="ORF">MM171B02032_0010</name>
</gene>
<proteinExistence type="predicted"/>
<organism evidence="2">
    <name type="scientific">viral metagenome</name>
    <dbReference type="NCBI Taxonomy" id="1070528"/>
    <lineage>
        <taxon>unclassified sequences</taxon>
        <taxon>metagenomes</taxon>
        <taxon>organismal metagenomes</taxon>
    </lineage>
</organism>
<evidence type="ECO:0000313" key="2">
    <source>
        <dbReference type="EMBL" id="QJB01763.1"/>
    </source>
</evidence>
<evidence type="ECO:0000313" key="1">
    <source>
        <dbReference type="EMBL" id="QJB00064.1"/>
    </source>
</evidence>
<dbReference type="EMBL" id="MT143679">
    <property type="protein sequence ID" value="QJB00064.1"/>
    <property type="molecule type" value="Genomic_DNA"/>
</dbReference>
<dbReference type="AlphaFoldDB" id="A0A6M3M7S1"/>
<dbReference type="EMBL" id="MT143731">
    <property type="protein sequence ID" value="QJB01763.1"/>
    <property type="molecule type" value="Genomic_DNA"/>
</dbReference>
<protein>
    <submittedName>
        <fullName evidence="2">Uncharacterized protein</fullName>
    </submittedName>
</protein>
<sequence length="102" mass="11506">MITKDDVDFLIHILTGIDPHYPVVKGDEVAHRLKGLKKLWMKEGIPVDEVDVVWASGPEEVYPLIETFNIGSPLSDHSNFKVVKLRAYMKEDTDDVSIDVDA</sequence>
<reference evidence="2" key="1">
    <citation type="submission" date="2020-03" db="EMBL/GenBank/DDBJ databases">
        <title>The deep terrestrial virosphere.</title>
        <authorList>
            <person name="Holmfeldt K."/>
            <person name="Nilsson E."/>
            <person name="Simone D."/>
            <person name="Lopez-Fernandez M."/>
            <person name="Wu X."/>
            <person name="de Brujin I."/>
            <person name="Lundin D."/>
            <person name="Andersson A."/>
            <person name="Bertilsson S."/>
            <person name="Dopson M."/>
        </authorList>
    </citation>
    <scope>NUCLEOTIDE SEQUENCE</scope>
    <source>
        <strain evidence="1">MM171A00709</strain>
        <strain evidence="2">MM171B02032</strain>
    </source>
</reference>
<name>A0A6M3M7S1_9ZZZZ</name>